<dbReference type="GeneID" id="19468227"/>
<dbReference type="OrthoDB" id="5308323at2759"/>
<sequence>MYTSNALTTTFLSLLSLATALPTTPPTELVPRCGTTILPVLHSISNKNPSQPAPLTTTFSVSTTVNPAPQPPTLVNTILTFPSIPANSYGCTIAYRIPSGTPVTITGNPTLNITTLGPTSAGYTWDSVYAQQPQPFTHGLFGTVNLAQGGEAVVNSMACPVGGGQLVFMAAIANWVWGSAGVEVAQQNGAGFYLTYNC</sequence>
<evidence type="ECO:0000256" key="1">
    <source>
        <dbReference type="SAM" id="SignalP"/>
    </source>
</evidence>
<proteinExistence type="predicted"/>
<dbReference type="eggNOG" id="ENOG502SEQW">
    <property type="taxonomic scope" value="Eukaryota"/>
</dbReference>
<organism evidence="2 3">
    <name type="scientific">Glarea lozoyensis (strain ATCC 20868 / MF5171)</name>
    <dbReference type="NCBI Taxonomy" id="1116229"/>
    <lineage>
        <taxon>Eukaryota</taxon>
        <taxon>Fungi</taxon>
        <taxon>Dikarya</taxon>
        <taxon>Ascomycota</taxon>
        <taxon>Pezizomycotina</taxon>
        <taxon>Leotiomycetes</taxon>
        <taxon>Helotiales</taxon>
        <taxon>Helotiaceae</taxon>
        <taxon>Glarea</taxon>
    </lineage>
</organism>
<dbReference type="Proteomes" id="UP000016922">
    <property type="component" value="Unassembled WGS sequence"/>
</dbReference>
<dbReference type="OMA" id="FWELISF"/>
<dbReference type="STRING" id="1116229.S3DYJ4"/>
<gene>
    <name evidence="2" type="ORF">GLAREA_09179</name>
</gene>
<reference evidence="2 3" key="1">
    <citation type="journal article" date="2013" name="BMC Genomics">
        <title>Genomics-driven discovery of the pneumocandin biosynthetic gene cluster in the fungus Glarea lozoyensis.</title>
        <authorList>
            <person name="Chen L."/>
            <person name="Yue Q."/>
            <person name="Zhang X."/>
            <person name="Xiang M."/>
            <person name="Wang C."/>
            <person name="Li S."/>
            <person name="Che Y."/>
            <person name="Ortiz-Lopez F.J."/>
            <person name="Bills G.F."/>
            <person name="Liu X."/>
            <person name="An Z."/>
        </authorList>
    </citation>
    <scope>NUCLEOTIDE SEQUENCE [LARGE SCALE GENOMIC DNA]</scope>
    <source>
        <strain evidence="3">ATCC 20868 / MF5171</strain>
    </source>
</reference>
<dbReference type="AlphaFoldDB" id="S3DYJ4"/>
<dbReference type="KEGG" id="glz:GLAREA_09179"/>
<feature type="chain" id="PRO_5004508404" description="Ubiquitin 3 binding protein But2 C-terminal domain-containing protein" evidence="1">
    <location>
        <begin position="21"/>
        <end position="198"/>
    </location>
</feature>
<dbReference type="EMBL" id="KE145352">
    <property type="protein sequence ID" value="EPE37016.1"/>
    <property type="molecule type" value="Genomic_DNA"/>
</dbReference>
<dbReference type="RefSeq" id="XP_008076331.1">
    <property type="nucleotide sequence ID" value="XM_008078140.1"/>
</dbReference>
<keyword evidence="1" id="KW-0732">Signal</keyword>
<evidence type="ECO:0008006" key="4">
    <source>
        <dbReference type="Google" id="ProtNLM"/>
    </source>
</evidence>
<feature type="signal peptide" evidence="1">
    <location>
        <begin position="1"/>
        <end position="20"/>
    </location>
</feature>
<evidence type="ECO:0000313" key="3">
    <source>
        <dbReference type="Proteomes" id="UP000016922"/>
    </source>
</evidence>
<evidence type="ECO:0000313" key="2">
    <source>
        <dbReference type="EMBL" id="EPE37016.1"/>
    </source>
</evidence>
<accession>S3DYJ4</accession>
<keyword evidence="3" id="KW-1185">Reference proteome</keyword>
<protein>
    <recommendedName>
        <fullName evidence="4">Ubiquitin 3 binding protein But2 C-terminal domain-containing protein</fullName>
    </recommendedName>
</protein>
<name>S3DYJ4_GLAL2</name>
<dbReference type="HOGENOM" id="CLU_106778_0_0_1"/>